<dbReference type="InterPro" id="IPR009057">
    <property type="entry name" value="Homeodomain-like_sf"/>
</dbReference>
<dbReference type="SUPFAM" id="SSF46689">
    <property type="entry name" value="Homeodomain-like"/>
    <property type="match status" value="1"/>
</dbReference>
<dbReference type="STRING" id="195103.CPF_0182"/>
<dbReference type="AlphaFoldDB" id="A0A0H2YSL4"/>
<dbReference type="InterPro" id="IPR000281">
    <property type="entry name" value="HTH_RpiR"/>
</dbReference>
<evidence type="ECO:0000313" key="7">
    <source>
        <dbReference type="Proteomes" id="UP000001823"/>
    </source>
</evidence>
<organism evidence="6 7">
    <name type="scientific">Clostridium perfringens (strain ATCC 13124 / DSM 756 / JCM 1290 / NCIMB 6125 / NCTC 8237 / Type A)</name>
    <dbReference type="NCBI Taxonomy" id="195103"/>
    <lineage>
        <taxon>Bacteria</taxon>
        <taxon>Bacillati</taxon>
        <taxon>Bacillota</taxon>
        <taxon>Clostridia</taxon>
        <taxon>Eubacteriales</taxon>
        <taxon>Clostridiaceae</taxon>
        <taxon>Clostridium</taxon>
    </lineage>
</organism>
<dbReference type="PANTHER" id="PTHR30514:SF1">
    <property type="entry name" value="HTH-TYPE TRANSCRIPTIONAL REGULATOR HEXR-RELATED"/>
    <property type="match status" value="1"/>
</dbReference>
<dbReference type="RefSeq" id="WP_003457572.1">
    <property type="nucleotide sequence ID" value="NC_008261.1"/>
</dbReference>
<protein>
    <submittedName>
        <fullName evidence="6">Transcriptional regulator, RpiR family</fullName>
    </submittedName>
</protein>
<reference evidence="6 7" key="1">
    <citation type="journal article" date="2006" name="Genome Res.">
        <title>Skewed genomic variability in strains of the toxigenic bacterial pathogen, Clostridium perfringens.</title>
        <authorList>
            <person name="Myers G.S."/>
            <person name="Rasko D.A."/>
            <person name="Cheung J.K."/>
            <person name="Ravel J."/>
            <person name="Seshadri R."/>
            <person name="Deboy R.T."/>
            <person name="Ren Q."/>
            <person name="Varga J."/>
            <person name="Awad M.M."/>
            <person name="Brinkac L.M."/>
            <person name="Daugherty S.C."/>
            <person name="Haft D.H."/>
            <person name="Dodson R.J."/>
            <person name="Madupu R."/>
            <person name="Nelson W.C."/>
            <person name="Rosovitz M.J."/>
            <person name="Sullivan S.A."/>
            <person name="Khouri H."/>
            <person name="Dimitrov G.I."/>
            <person name="Watkins K.L."/>
            <person name="Mulligan S."/>
            <person name="Benton J."/>
            <person name="Radune D."/>
            <person name="Fisher D.J."/>
            <person name="Atkins H.S."/>
            <person name="Hiscox T."/>
            <person name="Jost B.H."/>
            <person name="Billington S.J."/>
            <person name="Songer J.G."/>
            <person name="McClane B.A."/>
            <person name="Titball R.W."/>
            <person name="Rood J.I."/>
            <person name="Melville S.B."/>
            <person name="Paulsen I.T."/>
        </authorList>
    </citation>
    <scope>NUCLEOTIDE SEQUENCE [LARGE SCALE GENOMIC DNA]</scope>
    <source>
        <strain evidence="7">ATCC 13124 / DSM 756 / JCM 1290 / NCIMB 6125 / NCTC 8237 / S 107 / Type A</strain>
    </source>
</reference>
<dbReference type="InterPro" id="IPR046348">
    <property type="entry name" value="SIS_dom_sf"/>
</dbReference>
<evidence type="ECO:0000259" key="4">
    <source>
        <dbReference type="PROSITE" id="PS51071"/>
    </source>
</evidence>
<proteinExistence type="predicted"/>
<evidence type="ECO:0000256" key="3">
    <source>
        <dbReference type="ARBA" id="ARBA00023163"/>
    </source>
</evidence>
<dbReference type="Gene3D" id="3.40.50.10490">
    <property type="entry name" value="Glucose-6-phosphate isomerase like protein, domain 1"/>
    <property type="match status" value="1"/>
</dbReference>
<name>A0A0H2YSL4_CLOP1</name>
<dbReference type="CDD" id="cd05013">
    <property type="entry name" value="SIS_RpiR"/>
    <property type="match status" value="1"/>
</dbReference>
<dbReference type="InterPro" id="IPR047640">
    <property type="entry name" value="RpiR-like"/>
</dbReference>
<dbReference type="GO" id="GO:0003677">
    <property type="term" value="F:DNA binding"/>
    <property type="evidence" value="ECO:0007669"/>
    <property type="project" value="UniProtKB-KW"/>
</dbReference>
<evidence type="ECO:0000256" key="1">
    <source>
        <dbReference type="ARBA" id="ARBA00023015"/>
    </source>
</evidence>
<dbReference type="InterPro" id="IPR001347">
    <property type="entry name" value="SIS_dom"/>
</dbReference>
<accession>A0A0H2YSL4</accession>
<sequence length="279" mass="31254">MGILEQLENPKFKATKSEKTLIEYIKSDLDNIIYKSISIIAKESGVGEATITRFTKKLGFNGFQDFKVTLAKEISNKKNTSIINLHVHRDESVTETANKMLKSSINILEQTVKQIDLDLMCKCRDLIMNAKRVYFIGIGYSGIAATDINYKFMRIGFTTVPVTDSHTMVIMSSITNDDDVIVAISNSGTTKEVIKTVKQAKENGTKIITLTEDSDNPLRKLSDYELTYTSAETIFETGSISSKIPQIFLLDLLYTEVIKEMFSEAVEKKIKTTSAILND</sequence>
<dbReference type="InterPro" id="IPR036388">
    <property type="entry name" value="WH-like_DNA-bd_sf"/>
</dbReference>
<dbReference type="KEGG" id="cpf:CPF_0182"/>
<dbReference type="Pfam" id="PF01418">
    <property type="entry name" value="HTH_6"/>
    <property type="match status" value="1"/>
</dbReference>
<dbReference type="PaxDb" id="195103-CPF_0182"/>
<keyword evidence="7" id="KW-1185">Reference proteome</keyword>
<dbReference type="GeneID" id="93000519"/>
<dbReference type="InterPro" id="IPR035472">
    <property type="entry name" value="RpiR-like_SIS"/>
</dbReference>
<keyword evidence="3" id="KW-0804">Transcription</keyword>
<gene>
    <name evidence="6" type="ordered locus">CPF_0182</name>
</gene>
<evidence type="ECO:0000256" key="2">
    <source>
        <dbReference type="ARBA" id="ARBA00023125"/>
    </source>
</evidence>
<dbReference type="PROSITE" id="PS51464">
    <property type="entry name" value="SIS"/>
    <property type="match status" value="1"/>
</dbReference>
<dbReference type="SUPFAM" id="SSF53697">
    <property type="entry name" value="SIS domain"/>
    <property type="match status" value="1"/>
</dbReference>
<dbReference type="PROSITE" id="PS51071">
    <property type="entry name" value="HTH_RPIR"/>
    <property type="match status" value="1"/>
</dbReference>
<feature type="domain" description="HTH rpiR-type" evidence="4">
    <location>
        <begin position="1"/>
        <end position="77"/>
    </location>
</feature>
<evidence type="ECO:0000313" key="6">
    <source>
        <dbReference type="EMBL" id="ABG83985.1"/>
    </source>
</evidence>
<dbReference type="Proteomes" id="UP000001823">
    <property type="component" value="Chromosome"/>
</dbReference>
<dbReference type="GO" id="GO:0003700">
    <property type="term" value="F:DNA-binding transcription factor activity"/>
    <property type="evidence" value="ECO:0007669"/>
    <property type="project" value="InterPro"/>
</dbReference>
<dbReference type="GO" id="GO:1901135">
    <property type="term" value="P:carbohydrate derivative metabolic process"/>
    <property type="evidence" value="ECO:0007669"/>
    <property type="project" value="InterPro"/>
</dbReference>
<dbReference type="GO" id="GO:0097367">
    <property type="term" value="F:carbohydrate derivative binding"/>
    <property type="evidence" value="ECO:0007669"/>
    <property type="project" value="InterPro"/>
</dbReference>
<dbReference type="Gene3D" id="1.10.10.10">
    <property type="entry name" value="Winged helix-like DNA-binding domain superfamily/Winged helix DNA-binding domain"/>
    <property type="match status" value="1"/>
</dbReference>
<dbReference type="EMBL" id="CP000246">
    <property type="protein sequence ID" value="ABG83985.1"/>
    <property type="molecule type" value="Genomic_DNA"/>
</dbReference>
<dbReference type="HOGENOM" id="CLU_055769_0_0_9"/>
<dbReference type="Pfam" id="PF01380">
    <property type="entry name" value="SIS"/>
    <property type="match status" value="1"/>
</dbReference>
<keyword evidence="2" id="KW-0238">DNA-binding</keyword>
<evidence type="ECO:0000259" key="5">
    <source>
        <dbReference type="PROSITE" id="PS51464"/>
    </source>
</evidence>
<dbReference type="PANTHER" id="PTHR30514">
    <property type="entry name" value="GLUCOKINASE"/>
    <property type="match status" value="1"/>
</dbReference>
<keyword evidence="1" id="KW-0805">Transcription regulation</keyword>
<feature type="domain" description="SIS" evidence="5">
    <location>
        <begin position="123"/>
        <end position="263"/>
    </location>
</feature>
<dbReference type="eggNOG" id="COG1737">
    <property type="taxonomic scope" value="Bacteria"/>
</dbReference>
<dbReference type="SMR" id="A0A0H2YSL4"/>